<dbReference type="GO" id="GO:0005509">
    <property type="term" value="F:calcium ion binding"/>
    <property type="evidence" value="ECO:0007669"/>
    <property type="project" value="InterPro"/>
</dbReference>
<keyword evidence="2" id="KW-0677">Repeat</keyword>
<dbReference type="InterPro" id="IPR018247">
    <property type="entry name" value="EF_Hand_1_Ca_BS"/>
</dbReference>
<dbReference type="GO" id="GO:0005783">
    <property type="term" value="C:endoplasmic reticulum"/>
    <property type="evidence" value="ECO:0007669"/>
    <property type="project" value="TreeGrafter"/>
</dbReference>
<dbReference type="PANTHER" id="PTHR10827:SF98">
    <property type="entry name" value="45 KDA CALCIUM-BINDING PROTEIN"/>
    <property type="match status" value="1"/>
</dbReference>
<dbReference type="EMBL" id="LNIX01000003">
    <property type="protein sequence ID" value="OXA58242.1"/>
    <property type="molecule type" value="Genomic_DNA"/>
</dbReference>
<dbReference type="SMART" id="SM00054">
    <property type="entry name" value="EFh"/>
    <property type="match status" value="3"/>
</dbReference>
<protein>
    <submittedName>
        <fullName evidence="5">45 kDa calcium-binding protein</fullName>
    </submittedName>
</protein>
<dbReference type="InterPro" id="IPR002048">
    <property type="entry name" value="EF_hand_dom"/>
</dbReference>
<keyword evidence="1" id="KW-0479">Metal-binding</keyword>
<gene>
    <name evidence="5" type="ORF">Fcan01_07977</name>
</gene>
<comment type="caution">
    <text evidence="5">The sequence shown here is derived from an EMBL/GenBank/DDBJ whole genome shotgun (WGS) entry which is preliminary data.</text>
</comment>
<accession>A0A226EKS6</accession>
<dbReference type="PROSITE" id="PS00018">
    <property type="entry name" value="EF_HAND_1"/>
    <property type="match status" value="4"/>
</dbReference>
<sequence>MFGLWAEILWQFERRRKYTRWSCGTNRARAVVAKAVTLILALGLFYLSVHSSLGGTTDNAKLNILTKPASSPLRKEISSFGHHLLKLNGLEDNDDSKNVGIIAAAIINRLARNFHRADKNANGLLDEEELTLYINNAIAMHFENAMKDNFDHYFNIDTNPKNGLVSWEEYLNFFFQTKSISGVTADDVNNRTPPFMALSKDMKVAIARVQASWSEAASNDPEFLTVDEFLAFEHPEASPTKIIANVEDLLTTFDLDGDGKITDEEFESTYKHAEGVDPIYKHDKHVIDADGNGEISRIELMRYMDPRSLHHSRRDAKELINLADKDKNGRLSLLELVHCANTVVKSKFYDVDMNLHEH</sequence>
<dbReference type="Proteomes" id="UP000198287">
    <property type="component" value="Unassembled WGS sequence"/>
</dbReference>
<name>A0A226EKS6_FOLCA</name>
<feature type="domain" description="EF-hand" evidence="4">
    <location>
        <begin position="241"/>
        <end position="276"/>
    </location>
</feature>
<dbReference type="PROSITE" id="PS50222">
    <property type="entry name" value="EF_HAND_2"/>
    <property type="match status" value="2"/>
</dbReference>
<evidence type="ECO:0000256" key="2">
    <source>
        <dbReference type="ARBA" id="ARBA00022737"/>
    </source>
</evidence>
<evidence type="ECO:0000313" key="5">
    <source>
        <dbReference type="EMBL" id="OXA58242.1"/>
    </source>
</evidence>
<dbReference type="OrthoDB" id="9978834at2759"/>
<evidence type="ECO:0000259" key="4">
    <source>
        <dbReference type="PROSITE" id="PS50222"/>
    </source>
</evidence>
<dbReference type="GO" id="GO:0017156">
    <property type="term" value="P:calcium-ion regulated exocytosis"/>
    <property type="evidence" value="ECO:0007669"/>
    <property type="project" value="TreeGrafter"/>
</dbReference>
<feature type="domain" description="EF-hand" evidence="4">
    <location>
        <begin position="311"/>
        <end position="346"/>
    </location>
</feature>
<keyword evidence="3" id="KW-0106">Calcium</keyword>
<dbReference type="PANTHER" id="PTHR10827">
    <property type="entry name" value="RETICULOCALBIN"/>
    <property type="match status" value="1"/>
</dbReference>
<evidence type="ECO:0000313" key="6">
    <source>
        <dbReference type="Proteomes" id="UP000198287"/>
    </source>
</evidence>
<organism evidence="5 6">
    <name type="scientific">Folsomia candida</name>
    <name type="common">Springtail</name>
    <dbReference type="NCBI Taxonomy" id="158441"/>
    <lineage>
        <taxon>Eukaryota</taxon>
        <taxon>Metazoa</taxon>
        <taxon>Ecdysozoa</taxon>
        <taxon>Arthropoda</taxon>
        <taxon>Hexapoda</taxon>
        <taxon>Collembola</taxon>
        <taxon>Entomobryomorpha</taxon>
        <taxon>Isotomoidea</taxon>
        <taxon>Isotomidae</taxon>
        <taxon>Proisotominae</taxon>
        <taxon>Folsomia</taxon>
    </lineage>
</organism>
<dbReference type="InterPro" id="IPR011992">
    <property type="entry name" value="EF-hand-dom_pair"/>
</dbReference>
<reference evidence="5 6" key="1">
    <citation type="submission" date="2015-12" db="EMBL/GenBank/DDBJ databases">
        <title>The genome of Folsomia candida.</title>
        <authorList>
            <person name="Faddeeva A."/>
            <person name="Derks M.F."/>
            <person name="Anvar Y."/>
            <person name="Smit S."/>
            <person name="Van Straalen N."/>
            <person name="Roelofs D."/>
        </authorList>
    </citation>
    <scope>NUCLEOTIDE SEQUENCE [LARGE SCALE GENOMIC DNA]</scope>
    <source>
        <strain evidence="5 6">VU population</strain>
        <tissue evidence="5">Whole body</tissue>
    </source>
</reference>
<keyword evidence="6" id="KW-1185">Reference proteome</keyword>
<evidence type="ECO:0000256" key="1">
    <source>
        <dbReference type="ARBA" id="ARBA00022723"/>
    </source>
</evidence>
<dbReference type="Pfam" id="PF13202">
    <property type="entry name" value="EF-hand_5"/>
    <property type="match status" value="2"/>
</dbReference>
<dbReference type="SUPFAM" id="SSF47473">
    <property type="entry name" value="EF-hand"/>
    <property type="match status" value="2"/>
</dbReference>
<evidence type="ECO:0000256" key="3">
    <source>
        <dbReference type="ARBA" id="ARBA00022837"/>
    </source>
</evidence>
<proteinExistence type="predicted"/>
<dbReference type="Gene3D" id="1.10.238.10">
    <property type="entry name" value="EF-hand"/>
    <property type="match status" value="3"/>
</dbReference>
<dbReference type="AlphaFoldDB" id="A0A226EKS6"/>
<dbReference type="OMA" id="FEYINPR"/>